<protein>
    <recommendedName>
        <fullName evidence="3">DUF2334 domain-containing protein</fullName>
    </recommendedName>
</protein>
<comment type="caution">
    <text evidence="1">The sequence shown here is derived from an EMBL/GenBank/DDBJ whole genome shotgun (WGS) entry which is preliminary data.</text>
</comment>
<proteinExistence type="predicted"/>
<organism evidence="1 2">
    <name type="scientific">Bacillus cereus</name>
    <dbReference type="NCBI Taxonomy" id="1396"/>
    <lineage>
        <taxon>Bacteria</taxon>
        <taxon>Bacillati</taxon>
        <taxon>Bacillota</taxon>
        <taxon>Bacilli</taxon>
        <taxon>Bacillales</taxon>
        <taxon>Bacillaceae</taxon>
        <taxon>Bacillus</taxon>
        <taxon>Bacillus cereus group</taxon>
    </lineage>
</organism>
<sequence length="403" mass="46624">MMNIEVCKWFNDSDSPVMFMIDDLANVWVDTTKSGELELGEDWGYWKNERKSSFRYLNEVILKDFPEIKVTFFVPVGVRVGMIKKPMVPSLSERIDNDNETKKFFREIHENNKFELAYHGTTHGRVGSTNLDFKQEWELFNDLEEAMVTIEQGKQIFRNAIGVDPIGGKYCGYTSNGYSDSSIDKTGFLWWCRYWNKGIEEEMISNITGEDKNFLTNFDVKFFGERKVVDIPSTVNGALLTSILNYNKKSVKGMTKHFLKKCLIKKKLAQINQLLDNKLIISIQEHIAPSRDDGRRQAPNIFDDKKGLITIFSYLQDKNVWYCTGSELSDYVRLRESIKIELVDKYSFRIKSTLSQNRTFNVITLKMDLTSRFKIMLPNKEIVESNRGIVNIPVLAGSYTILA</sequence>
<dbReference type="InterPro" id="IPR011330">
    <property type="entry name" value="Glyco_hydro/deAcase_b/a-brl"/>
</dbReference>
<dbReference type="AlphaFoldDB" id="A0A2A9A205"/>
<gene>
    <name evidence="1" type="ORF">CN307_10305</name>
</gene>
<dbReference type="Proteomes" id="UP000220032">
    <property type="component" value="Unassembled WGS sequence"/>
</dbReference>
<evidence type="ECO:0000313" key="2">
    <source>
        <dbReference type="Proteomes" id="UP000220032"/>
    </source>
</evidence>
<evidence type="ECO:0008006" key="3">
    <source>
        <dbReference type="Google" id="ProtNLM"/>
    </source>
</evidence>
<accession>A0A2A9A205</accession>
<dbReference type="SUPFAM" id="SSF88713">
    <property type="entry name" value="Glycoside hydrolase/deacetylase"/>
    <property type="match status" value="1"/>
</dbReference>
<dbReference type="GO" id="GO:0005975">
    <property type="term" value="P:carbohydrate metabolic process"/>
    <property type="evidence" value="ECO:0007669"/>
    <property type="project" value="InterPro"/>
</dbReference>
<reference evidence="1 2" key="1">
    <citation type="submission" date="2017-09" db="EMBL/GenBank/DDBJ databases">
        <title>Large-scale bioinformatics analysis of Bacillus genomes uncovers conserved roles of natural products in bacterial physiology.</title>
        <authorList>
            <consortium name="Agbiome Team Llc"/>
            <person name="Bleich R.M."/>
            <person name="Grubbs K.J."/>
            <person name="Santa Maria K.C."/>
            <person name="Allen S.E."/>
            <person name="Farag S."/>
            <person name="Shank E.A."/>
            <person name="Bowers A."/>
        </authorList>
    </citation>
    <scope>NUCLEOTIDE SEQUENCE [LARGE SCALE GENOMIC DNA]</scope>
    <source>
        <strain evidence="1 2">AFS022681</strain>
    </source>
</reference>
<name>A0A2A9A205_BACCE</name>
<dbReference type="EMBL" id="NTRR01000014">
    <property type="protein sequence ID" value="PFE16667.1"/>
    <property type="molecule type" value="Genomic_DNA"/>
</dbReference>
<evidence type="ECO:0000313" key="1">
    <source>
        <dbReference type="EMBL" id="PFE16667.1"/>
    </source>
</evidence>
<dbReference type="Gene3D" id="3.20.20.370">
    <property type="entry name" value="Glycoside hydrolase/deacetylase"/>
    <property type="match status" value="1"/>
</dbReference>